<evidence type="ECO:0000256" key="6">
    <source>
        <dbReference type="ARBA" id="ARBA00022989"/>
    </source>
</evidence>
<evidence type="ECO:0000256" key="1">
    <source>
        <dbReference type="ARBA" id="ARBA00004162"/>
    </source>
</evidence>
<evidence type="ECO:0000256" key="10">
    <source>
        <dbReference type="SAM" id="Coils"/>
    </source>
</evidence>
<comment type="subcellular location">
    <subcellularLocation>
        <location evidence="1">Cell membrane</location>
        <topology evidence="1">Single-pass membrane protein</topology>
    </subcellularLocation>
    <subcellularLocation>
        <location evidence="2">Endoplasmic reticulum membrane</location>
        <topology evidence="2">Single-pass membrane protein</topology>
    </subcellularLocation>
</comment>
<keyword evidence="8 12" id="KW-0472">Membrane</keyword>
<proteinExistence type="inferred from homology"/>
<feature type="compositionally biased region" description="Acidic residues" evidence="11">
    <location>
        <begin position="500"/>
        <end position="513"/>
    </location>
</feature>
<feature type="transmembrane region" description="Helical" evidence="12">
    <location>
        <begin position="564"/>
        <end position="586"/>
    </location>
</feature>
<dbReference type="PANTHER" id="PTHR32219:SF2">
    <property type="entry name" value="PROTON PUMP-INTERACTOR 1"/>
    <property type="match status" value="1"/>
</dbReference>
<feature type="region of interest" description="Disordered" evidence="11">
    <location>
        <begin position="475"/>
        <end position="546"/>
    </location>
</feature>
<keyword evidence="7 10" id="KW-0175">Coiled coil</keyword>
<dbReference type="EMBL" id="JAVIJP010000032">
    <property type="protein sequence ID" value="KAL3631427.1"/>
    <property type="molecule type" value="Genomic_DNA"/>
</dbReference>
<evidence type="ECO:0000256" key="4">
    <source>
        <dbReference type="ARBA" id="ARBA00022692"/>
    </source>
</evidence>
<keyword evidence="4 12" id="KW-0812">Transmembrane</keyword>
<keyword evidence="6 12" id="KW-1133">Transmembrane helix</keyword>
<feature type="compositionally biased region" description="Basic and acidic residues" evidence="11">
    <location>
        <begin position="514"/>
        <end position="538"/>
    </location>
</feature>
<keyword evidence="14" id="KW-1185">Reference proteome</keyword>
<dbReference type="PANTHER" id="PTHR32219">
    <property type="entry name" value="RNA-BINDING PROTEIN YLMH-RELATED"/>
    <property type="match status" value="1"/>
</dbReference>
<reference evidence="14" key="1">
    <citation type="journal article" date="2024" name="IScience">
        <title>Strigolactones Initiate the Formation of Haustorium-like Structures in Castilleja.</title>
        <authorList>
            <person name="Buerger M."/>
            <person name="Peterson D."/>
            <person name="Chory J."/>
        </authorList>
    </citation>
    <scope>NUCLEOTIDE SEQUENCE [LARGE SCALE GENOMIC DNA]</scope>
</reference>
<protein>
    <recommendedName>
        <fullName evidence="15">Proton pump-interactor 1</fullName>
    </recommendedName>
</protein>
<feature type="coiled-coil region" evidence="10">
    <location>
        <begin position="246"/>
        <end position="280"/>
    </location>
</feature>
<sequence length="587" mass="67102">MGVEVVQSNLSVDGVGKVDIKFGSHGAGEPATGDLKKLSDSNLPKDAVDEWPEPAQIHSFYIVKYRALEDKNLKAKLDVAERELQKKNQARFELFEKLKTKRAERAQIRTQIHSLSVENKQFRTVMDEKKKEMEPLQNALGKLRGPSGVKERSTSICSSEDELNRLIKSYKYRIQHESIPLSEEKQILREIKLLEGTRPQVIANAAERVRIEDSMGEKDAIQDQVKSIGVDLDGVRKEKQVVFAKIKQLDEEKVAIETDIDALEEELNAVTEKRDKILDSVNGMRKQREEGNSSFYQNRTLLTKAKVLAAKKDVEAVKELSDLEGEKFMSLWNSSKHFRDDYESRILQSLDMRQLSKDGRMRNFYEKPLVLVAPHVEPEPEVVIKKQPTEEKANIAAKSKNLKQGNKKTEIITLEEKIDEREVKVQKDTHFKKDEVDETKLKELKREEEIAKRNQAVERKKKLAEKAAAKAAIKAQKEAEKKLKEDREKRARKKSGAPVDSEETTDETVEEVAESEKVEEKIAARVPQKNKDRKEHTIRNRAAHVRGPDTLPKAILKRKKVTNYWVWAAPAALAVLVLMVIGYGYLF</sequence>
<comment type="similarity">
    <text evidence="9">Belongs to the plant Proton pump-interactor protein family.</text>
</comment>
<gene>
    <name evidence="13" type="ORF">CASFOL_024411</name>
</gene>
<evidence type="ECO:0000256" key="5">
    <source>
        <dbReference type="ARBA" id="ARBA00022824"/>
    </source>
</evidence>
<evidence type="ECO:0000256" key="11">
    <source>
        <dbReference type="SAM" id="MobiDB-lite"/>
    </source>
</evidence>
<dbReference type="GO" id="GO:0005789">
    <property type="term" value="C:endoplasmic reticulum membrane"/>
    <property type="evidence" value="ECO:0007669"/>
    <property type="project" value="UniProtKB-SubCell"/>
</dbReference>
<evidence type="ECO:0000313" key="13">
    <source>
        <dbReference type="EMBL" id="KAL3631427.1"/>
    </source>
</evidence>
<name>A0ABD3CS63_9LAMI</name>
<dbReference type="AlphaFoldDB" id="A0ABD3CS63"/>
<keyword evidence="3" id="KW-1003">Cell membrane</keyword>
<accession>A0ABD3CS63</accession>
<organism evidence="13 14">
    <name type="scientific">Castilleja foliolosa</name>
    <dbReference type="NCBI Taxonomy" id="1961234"/>
    <lineage>
        <taxon>Eukaryota</taxon>
        <taxon>Viridiplantae</taxon>
        <taxon>Streptophyta</taxon>
        <taxon>Embryophyta</taxon>
        <taxon>Tracheophyta</taxon>
        <taxon>Spermatophyta</taxon>
        <taxon>Magnoliopsida</taxon>
        <taxon>eudicotyledons</taxon>
        <taxon>Gunneridae</taxon>
        <taxon>Pentapetalae</taxon>
        <taxon>asterids</taxon>
        <taxon>lamiids</taxon>
        <taxon>Lamiales</taxon>
        <taxon>Orobanchaceae</taxon>
        <taxon>Pedicularideae</taxon>
        <taxon>Castillejinae</taxon>
        <taxon>Castilleja</taxon>
    </lineage>
</organism>
<comment type="caution">
    <text evidence="13">The sequence shown here is derived from an EMBL/GenBank/DDBJ whole genome shotgun (WGS) entry which is preliminary data.</text>
</comment>
<feature type="compositionally biased region" description="Basic and acidic residues" evidence="11">
    <location>
        <begin position="475"/>
        <end position="489"/>
    </location>
</feature>
<dbReference type="Proteomes" id="UP001632038">
    <property type="component" value="Unassembled WGS sequence"/>
</dbReference>
<evidence type="ECO:0000256" key="8">
    <source>
        <dbReference type="ARBA" id="ARBA00023136"/>
    </source>
</evidence>
<evidence type="ECO:0000256" key="2">
    <source>
        <dbReference type="ARBA" id="ARBA00004389"/>
    </source>
</evidence>
<evidence type="ECO:0000256" key="9">
    <source>
        <dbReference type="ARBA" id="ARBA00038080"/>
    </source>
</evidence>
<dbReference type="InterPro" id="IPR055282">
    <property type="entry name" value="PPI1-4"/>
</dbReference>
<evidence type="ECO:0000256" key="3">
    <source>
        <dbReference type="ARBA" id="ARBA00022475"/>
    </source>
</evidence>
<evidence type="ECO:0000256" key="7">
    <source>
        <dbReference type="ARBA" id="ARBA00023054"/>
    </source>
</evidence>
<evidence type="ECO:0000256" key="12">
    <source>
        <dbReference type="SAM" id="Phobius"/>
    </source>
</evidence>
<evidence type="ECO:0000313" key="14">
    <source>
        <dbReference type="Proteomes" id="UP001632038"/>
    </source>
</evidence>
<dbReference type="GO" id="GO:0005886">
    <property type="term" value="C:plasma membrane"/>
    <property type="evidence" value="ECO:0007669"/>
    <property type="project" value="UniProtKB-SubCell"/>
</dbReference>
<keyword evidence="5" id="KW-0256">Endoplasmic reticulum</keyword>
<evidence type="ECO:0008006" key="15">
    <source>
        <dbReference type="Google" id="ProtNLM"/>
    </source>
</evidence>